<accession>A0A934KET5</accession>
<feature type="domain" description="Acyl-CoA dehydrogenase/oxidase C-terminal" evidence="8">
    <location>
        <begin position="242"/>
        <end position="392"/>
    </location>
</feature>
<organism evidence="11 12">
    <name type="scientific">Candidatus Dormiibacter inghamiae</name>
    <dbReference type="NCBI Taxonomy" id="3127013"/>
    <lineage>
        <taxon>Bacteria</taxon>
        <taxon>Bacillati</taxon>
        <taxon>Candidatus Dormiibacterota</taxon>
        <taxon>Candidatus Dormibacteria</taxon>
        <taxon>Candidatus Dormibacterales</taxon>
        <taxon>Candidatus Dormibacteraceae</taxon>
        <taxon>Candidatus Dormiibacter</taxon>
    </lineage>
</organism>
<comment type="cofactor">
    <cofactor evidence="1 7">
        <name>FAD</name>
        <dbReference type="ChEBI" id="CHEBI:57692"/>
    </cofactor>
</comment>
<dbReference type="Gene3D" id="2.40.110.10">
    <property type="entry name" value="Butyryl-CoA Dehydrogenase, subunit A, domain 2"/>
    <property type="match status" value="1"/>
</dbReference>
<dbReference type="InterPro" id="IPR037069">
    <property type="entry name" value="AcylCoA_DH/ox_N_sf"/>
</dbReference>
<evidence type="ECO:0000313" key="12">
    <source>
        <dbReference type="Proteomes" id="UP000620075"/>
    </source>
</evidence>
<dbReference type="Gene3D" id="1.10.540.10">
    <property type="entry name" value="Acyl-CoA dehydrogenase/oxidase, N-terminal domain"/>
    <property type="match status" value="1"/>
</dbReference>
<dbReference type="EMBL" id="JAEKNQ010000036">
    <property type="protein sequence ID" value="MBJ7603430.1"/>
    <property type="molecule type" value="Genomic_DNA"/>
</dbReference>
<keyword evidence="4 7" id="KW-0285">Flavoprotein</keyword>
<dbReference type="GO" id="GO:0050660">
    <property type="term" value="F:flavin adenine dinucleotide binding"/>
    <property type="evidence" value="ECO:0007669"/>
    <property type="project" value="InterPro"/>
</dbReference>
<sequence>MAWDFETEPEFQVKLDWMRTFMKEEVWPLEVLVDQLPGDRFWALVGRLQAEVKRSGLWATHLPPELGGQGMGQLKLGLMHEIEGSSFWGPMVFGNNAPDTGNAEVLALFGTPKQKEQWLYPLLDKKIYSGFSMSEPENAGSDPVNLSTTAILDGDEWVINGHKWFTTNGLVASFLIVMVVTDPEAGPFERASMLLVPTDTRGVDLARNIPTMGDPEPFGFGHAEVYYRDVRVPRADLIGKRGEGFKIAQHRLGPGRIHHCMRWLGQSQRAFDIMCERALQREAFGGPLASKQTIQNFIADSAAEMEAARLMTLHAAWKMDRFGQQAARQEISMIKFFGAAVLHNVIDRAIQTCGGLGYSGDLPLEAMYRHARAARIYDGVDEVHRQTVARLVLKNYEKPPGLFPSDHLPTRRAAARERFADLIEGE</sequence>
<comment type="caution">
    <text evidence="11">The sequence shown here is derived from an EMBL/GenBank/DDBJ whole genome shotgun (WGS) entry which is preliminary data.</text>
</comment>
<evidence type="ECO:0000256" key="4">
    <source>
        <dbReference type="ARBA" id="ARBA00022630"/>
    </source>
</evidence>
<dbReference type="SUPFAM" id="SSF56645">
    <property type="entry name" value="Acyl-CoA dehydrogenase NM domain-like"/>
    <property type="match status" value="1"/>
</dbReference>
<gene>
    <name evidence="11" type="ORF">JF888_09625</name>
</gene>
<evidence type="ECO:0000313" key="11">
    <source>
        <dbReference type="EMBL" id="MBJ7603430.1"/>
    </source>
</evidence>
<dbReference type="InterPro" id="IPR046373">
    <property type="entry name" value="Acyl-CoA_Oxase/DH_mid-dom_sf"/>
</dbReference>
<dbReference type="GO" id="GO:0005737">
    <property type="term" value="C:cytoplasm"/>
    <property type="evidence" value="ECO:0007669"/>
    <property type="project" value="TreeGrafter"/>
</dbReference>
<dbReference type="AlphaFoldDB" id="A0A934KET5"/>
<dbReference type="Proteomes" id="UP000620075">
    <property type="component" value="Unassembled WGS sequence"/>
</dbReference>
<dbReference type="InterPro" id="IPR009075">
    <property type="entry name" value="AcylCo_DH/oxidase_C"/>
</dbReference>
<evidence type="ECO:0000259" key="10">
    <source>
        <dbReference type="Pfam" id="PF02771"/>
    </source>
</evidence>
<keyword evidence="6 7" id="KW-0560">Oxidoreductase</keyword>
<dbReference type="Pfam" id="PF00441">
    <property type="entry name" value="Acyl-CoA_dh_1"/>
    <property type="match status" value="1"/>
</dbReference>
<dbReference type="InterPro" id="IPR006091">
    <property type="entry name" value="Acyl-CoA_Oxase/DH_mid-dom"/>
</dbReference>
<name>A0A934KET5_9BACT</name>
<protein>
    <submittedName>
        <fullName evidence="11">Acyl-CoA dehydrogenase family protein</fullName>
    </submittedName>
</protein>
<feature type="domain" description="Acyl-CoA oxidase/dehydrogenase middle" evidence="9">
    <location>
        <begin position="131"/>
        <end position="213"/>
    </location>
</feature>
<evidence type="ECO:0000256" key="6">
    <source>
        <dbReference type="ARBA" id="ARBA00023002"/>
    </source>
</evidence>
<evidence type="ECO:0000256" key="1">
    <source>
        <dbReference type="ARBA" id="ARBA00001974"/>
    </source>
</evidence>
<comment type="similarity">
    <text evidence="2 7">Belongs to the acyl-CoA dehydrogenase family.</text>
</comment>
<dbReference type="FunFam" id="2.40.110.10:FF:000002">
    <property type="entry name" value="Acyl-CoA dehydrogenase fadE12"/>
    <property type="match status" value="1"/>
</dbReference>
<comment type="subunit">
    <text evidence="3">Homodimer.</text>
</comment>
<evidence type="ECO:0000259" key="8">
    <source>
        <dbReference type="Pfam" id="PF00441"/>
    </source>
</evidence>
<dbReference type="PANTHER" id="PTHR48083:SF13">
    <property type="entry name" value="ACYL-COA DEHYDROGENASE FAMILY MEMBER 11"/>
    <property type="match status" value="1"/>
</dbReference>
<dbReference type="RefSeq" id="WP_350340742.1">
    <property type="nucleotide sequence ID" value="NZ_JAEKNQ010000036.1"/>
</dbReference>
<dbReference type="SUPFAM" id="SSF47203">
    <property type="entry name" value="Acyl-CoA dehydrogenase C-terminal domain-like"/>
    <property type="match status" value="1"/>
</dbReference>
<dbReference type="Pfam" id="PF02770">
    <property type="entry name" value="Acyl-CoA_dh_M"/>
    <property type="match status" value="1"/>
</dbReference>
<dbReference type="InterPro" id="IPR050741">
    <property type="entry name" value="Acyl-CoA_dehydrogenase"/>
</dbReference>
<keyword evidence="5 7" id="KW-0274">FAD</keyword>
<dbReference type="InterPro" id="IPR036250">
    <property type="entry name" value="AcylCo_DH-like_C"/>
</dbReference>
<evidence type="ECO:0000256" key="2">
    <source>
        <dbReference type="ARBA" id="ARBA00009347"/>
    </source>
</evidence>
<dbReference type="Gene3D" id="1.20.140.10">
    <property type="entry name" value="Butyryl-CoA Dehydrogenase, subunit A, domain 3"/>
    <property type="match status" value="1"/>
</dbReference>
<dbReference type="GO" id="GO:0033539">
    <property type="term" value="P:fatty acid beta-oxidation using acyl-CoA dehydrogenase"/>
    <property type="evidence" value="ECO:0007669"/>
    <property type="project" value="TreeGrafter"/>
</dbReference>
<evidence type="ECO:0000256" key="3">
    <source>
        <dbReference type="ARBA" id="ARBA00011738"/>
    </source>
</evidence>
<proteinExistence type="inferred from homology"/>
<evidence type="ECO:0000256" key="7">
    <source>
        <dbReference type="RuleBase" id="RU362125"/>
    </source>
</evidence>
<dbReference type="Pfam" id="PF02771">
    <property type="entry name" value="Acyl-CoA_dh_N"/>
    <property type="match status" value="1"/>
</dbReference>
<feature type="domain" description="Acyl-CoA dehydrogenase/oxidase N-terminal" evidence="10">
    <location>
        <begin position="16"/>
        <end position="124"/>
    </location>
</feature>
<evidence type="ECO:0000256" key="5">
    <source>
        <dbReference type="ARBA" id="ARBA00022827"/>
    </source>
</evidence>
<dbReference type="InterPro" id="IPR009100">
    <property type="entry name" value="AcylCoA_DH/oxidase_NM_dom_sf"/>
</dbReference>
<reference evidence="11 12" key="1">
    <citation type="submission" date="2020-10" db="EMBL/GenBank/DDBJ databases">
        <title>Ca. Dormibacterota MAGs.</title>
        <authorList>
            <person name="Montgomery K."/>
        </authorList>
    </citation>
    <scope>NUCLEOTIDE SEQUENCE [LARGE SCALE GENOMIC DNA]</scope>
    <source>
        <strain evidence="11">SC8811_S16_3</strain>
    </source>
</reference>
<evidence type="ECO:0000259" key="9">
    <source>
        <dbReference type="Pfam" id="PF02770"/>
    </source>
</evidence>
<dbReference type="GO" id="GO:0003995">
    <property type="term" value="F:acyl-CoA dehydrogenase activity"/>
    <property type="evidence" value="ECO:0007669"/>
    <property type="project" value="TreeGrafter"/>
</dbReference>
<dbReference type="PANTHER" id="PTHR48083">
    <property type="entry name" value="MEDIUM-CHAIN SPECIFIC ACYL-COA DEHYDROGENASE, MITOCHONDRIAL-RELATED"/>
    <property type="match status" value="1"/>
</dbReference>
<dbReference type="InterPro" id="IPR013786">
    <property type="entry name" value="AcylCoA_DH/ox_N"/>
</dbReference>